<sequence length="293" mass="31309">MVSPCMITNKSMYSGRTLPNNGGQQIRVGKNRGSFRSPVRVEWPDCSLSEGSGKAGGSEDLPRLAKIRAARQPRHRRRRYRCIGRSVPCHVYAQLRRRSVLGGRGRRVRDDDDVGAAERARGVAAEPGVDALDVEAVAAARQRAGLLPGLELGEADRAVPAHADRDHGYRGEHRGVEPARRGRGAVAVLAGSGDGQAPEQAAAAGGDAAAAGAVVKVQRDERQEHARERPRRGEQEPARDFVQRRVGRVTLGGGGRRPRRTAVGRKMDAAHVARGHRVLHLGARAAAVAGAHG</sequence>
<proteinExistence type="predicted"/>
<name>A0A2T8IMN9_9POAL</name>
<dbReference type="Gramene" id="PVH38928">
    <property type="protein sequence ID" value="PVH38928"/>
    <property type="gene ID" value="PAHAL_5G391500"/>
</dbReference>
<evidence type="ECO:0000313" key="2">
    <source>
        <dbReference type="EMBL" id="PVH38928.1"/>
    </source>
</evidence>
<evidence type="ECO:0000256" key="1">
    <source>
        <dbReference type="SAM" id="MobiDB-lite"/>
    </source>
</evidence>
<protein>
    <submittedName>
        <fullName evidence="2">Uncharacterized protein</fullName>
    </submittedName>
</protein>
<reference evidence="2" key="1">
    <citation type="submission" date="2018-04" db="EMBL/GenBank/DDBJ databases">
        <title>WGS assembly of Panicum hallii.</title>
        <authorList>
            <person name="Lovell J."/>
            <person name="Jenkins J."/>
            <person name="Lowry D."/>
            <person name="Mamidi S."/>
            <person name="Sreedasyam A."/>
            <person name="Weng X."/>
            <person name="Barry K."/>
            <person name="Bonette J."/>
            <person name="Campitelli B."/>
            <person name="Daum C."/>
            <person name="Gordon S."/>
            <person name="Gould B."/>
            <person name="Lipzen A."/>
            <person name="Macqueen A."/>
            <person name="Palacio-Mejia J."/>
            <person name="Plott C."/>
            <person name="Shakirov E."/>
            <person name="Shu S."/>
            <person name="Yoshinaga Y."/>
            <person name="Zane M."/>
            <person name="Rokhsar D."/>
            <person name="Grimwood J."/>
            <person name="Schmutz J."/>
            <person name="Juenger T."/>
        </authorList>
    </citation>
    <scope>NUCLEOTIDE SEQUENCE [LARGE SCALE GENOMIC DNA]</scope>
    <source>
        <strain evidence="2">FIL2</strain>
    </source>
</reference>
<dbReference type="EMBL" id="CM008050">
    <property type="protein sequence ID" value="PVH38928.1"/>
    <property type="molecule type" value="Genomic_DNA"/>
</dbReference>
<dbReference type="AlphaFoldDB" id="A0A2T8IMN9"/>
<feature type="region of interest" description="Disordered" evidence="1">
    <location>
        <begin position="216"/>
        <end position="241"/>
    </location>
</feature>
<gene>
    <name evidence="2" type="ORF">PAHAL_5G391500</name>
</gene>
<organism evidence="2">
    <name type="scientific">Panicum hallii</name>
    <dbReference type="NCBI Taxonomy" id="206008"/>
    <lineage>
        <taxon>Eukaryota</taxon>
        <taxon>Viridiplantae</taxon>
        <taxon>Streptophyta</taxon>
        <taxon>Embryophyta</taxon>
        <taxon>Tracheophyta</taxon>
        <taxon>Spermatophyta</taxon>
        <taxon>Magnoliopsida</taxon>
        <taxon>Liliopsida</taxon>
        <taxon>Poales</taxon>
        <taxon>Poaceae</taxon>
        <taxon>PACMAD clade</taxon>
        <taxon>Panicoideae</taxon>
        <taxon>Panicodae</taxon>
        <taxon>Paniceae</taxon>
        <taxon>Panicinae</taxon>
        <taxon>Panicum</taxon>
        <taxon>Panicum sect. Panicum</taxon>
    </lineage>
</organism>
<feature type="compositionally biased region" description="Basic and acidic residues" evidence="1">
    <location>
        <begin position="217"/>
        <end position="241"/>
    </location>
</feature>
<accession>A0A2T8IMN9</accession>
<dbReference type="Proteomes" id="UP000243499">
    <property type="component" value="Chromosome 5"/>
</dbReference>